<evidence type="ECO:0000256" key="3">
    <source>
        <dbReference type="ARBA" id="ARBA00022806"/>
    </source>
</evidence>
<dbReference type="GO" id="GO:0016787">
    <property type="term" value="F:hydrolase activity"/>
    <property type="evidence" value="ECO:0007669"/>
    <property type="project" value="UniProtKB-KW"/>
</dbReference>
<dbReference type="InterPro" id="IPR002464">
    <property type="entry name" value="DNA/RNA_helicase_DEAH_CS"/>
</dbReference>
<accession>A0A4R2F4X3</accession>
<proteinExistence type="predicted"/>
<feature type="region of interest" description="Disordered" evidence="5">
    <location>
        <begin position="826"/>
        <end position="846"/>
    </location>
</feature>
<name>A0A4R2F4X3_9GAMM</name>
<dbReference type="Pfam" id="PF00270">
    <property type="entry name" value="DEAD"/>
    <property type="match status" value="1"/>
</dbReference>
<feature type="domain" description="Helicase C-terminal" evidence="7">
    <location>
        <begin position="220"/>
        <end position="391"/>
    </location>
</feature>
<dbReference type="OrthoDB" id="9805617at2"/>
<dbReference type="CDD" id="cd17990">
    <property type="entry name" value="DEXHc_HrpB"/>
    <property type="match status" value="1"/>
</dbReference>
<dbReference type="Proteomes" id="UP000294832">
    <property type="component" value="Unassembled WGS sequence"/>
</dbReference>
<protein>
    <submittedName>
        <fullName evidence="8">ATP-dependent helicase HrpB</fullName>
    </submittedName>
</protein>
<dbReference type="RefSeq" id="WP_133039807.1">
    <property type="nucleotide sequence ID" value="NZ_SLWF01000024.1"/>
</dbReference>
<sequence length="846" mass="93204">MNALPITQLLPALQQALTTANQLILQAPTGAGKSTALPLALLDWPEINGRILMLEPRRVAARSIAAYLARCRQQPLGQTIGYRVRGETQVSRNTRLEIITEGILTRMIQQDPTLDGVAMVIFDEIHERHLTTDLGLALALEVQTSVRDDLKILAMSATLQGLPLAQLMPDAITLSSEGRSFPVSVAYRAVPANVQARSALPAWLSHMGKSIVAMFAGSDDLPELTTMQRQGAMLAFLPGRAEIIKLQEYLTGRLPDDVQIYLMYGDLPAELQDAAIAPPITGKRKLVLSTNVAESSLTIEGITMVVDCGYRRQASFNPRTGVTRLGLKRISQASAQQRAGRAGRLAAGFCLRLWSQEEQGRLAAADEPEIQCGELLPAVLEAANWGVKSLSQLPLLTPANAANEAVAWELLQTLELVDRQHKLTAHGRAAYQFGAASPRLAHMLVKAQTRVAESSDKQLLGLACLLAALLEARSRGAGCDVLDKLPQLLRGPEAKQAKLWLRRCQLPEEPARYLHAANSQDVAWLLALAFPDRIARARGAAGFVLANGTGVVLEHDDALASAEWLVIADFQEQEGRSSGRAYLAAMLPAGLLDNELAFLTEWREDAAWDDNKGRFLAERQLCLGKLVLKRELLPQPDNALKRKALLTLIRQRGLGLLNMDDSVRQLQFRLRLAQSVDPIQFPDVSDAALLASLEQWLAPYLDDVSQLKQLATLDIYSLLLNRLPWQARQQLDEWLPTHWPMVTGTRAPIRYDENGRALLSVRLQEALGMSDSPRLLQGKLVITMELLSPAHRPLALTADLASFWQGSYTDVKKEMRGRYPKHLWPDDPANTLPTKYTKKKTEAKLS</sequence>
<dbReference type="GO" id="GO:0005524">
    <property type="term" value="F:ATP binding"/>
    <property type="evidence" value="ECO:0007669"/>
    <property type="project" value="UniProtKB-KW"/>
</dbReference>
<evidence type="ECO:0000256" key="4">
    <source>
        <dbReference type="ARBA" id="ARBA00022840"/>
    </source>
</evidence>
<dbReference type="SMART" id="SM00487">
    <property type="entry name" value="DEXDc"/>
    <property type="match status" value="1"/>
</dbReference>
<dbReference type="Pfam" id="PF08482">
    <property type="entry name" value="HrpB_C"/>
    <property type="match status" value="1"/>
</dbReference>
<dbReference type="InterPro" id="IPR007502">
    <property type="entry name" value="Helicase-assoc_dom"/>
</dbReference>
<dbReference type="InterPro" id="IPR049614">
    <property type="entry name" value="HrpB_DEXH"/>
</dbReference>
<dbReference type="PANTHER" id="PTHR43519:SF1">
    <property type="entry name" value="ATP-DEPENDENT RNA HELICASE HRPB"/>
    <property type="match status" value="1"/>
</dbReference>
<dbReference type="PROSITE" id="PS51192">
    <property type="entry name" value="HELICASE_ATP_BIND_1"/>
    <property type="match status" value="1"/>
</dbReference>
<evidence type="ECO:0000259" key="7">
    <source>
        <dbReference type="PROSITE" id="PS51194"/>
    </source>
</evidence>
<dbReference type="GO" id="GO:0003676">
    <property type="term" value="F:nucleic acid binding"/>
    <property type="evidence" value="ECO:0007669"/>
    <property type="project" value="InterPro"/>
</dbReference>
<evidence type="ECO:0000259" key="6">
    <source>
        <dbReference type="PROSITE" id="PS51192"/>
    </source>
</evidence>
<keyword evidence="9" id="KW-1185">Reference proteome</keyword>
<organism evidence="8 9">
    <name type="scientific">Shewanella fodinae</name>
    <dbReference type="NCBI Taxonomy" id="552357"/>
    <lineage>
        <taxon>Bacteria</taxon>
        <taxon>Pseudomonadati</taxon>
        <taxon>Pseudomonadota</taxon>
        <taxon>Gammaproteobacteria</taxon>
        <taxon>Alteromonadales</taxon>
        <taxon>Shewanellaceae</taxon>
        <taxon>Shewanella</taxon>
    </lineage>
</organism>
<dbReference type="NCBIfam" id="TIGR01970">
    <property type="entry name" value="DEAH_box_HrpB"/>
    <property type="match status" value="1"/>
</dbReference>
<dbReference type="FunFam" id="3.40.50.300:FF:002125">
    <property type="entry name" value="ATP-dependent helicase HrpB"/>
    <property type="match status" value="1"/>
</dbReference>
<dbReference type="InterPro" id="IPR010225">
    <property type="entry name" value="HrpB"/>
</dbReference>
<keyword evidence="3 8" id="KW-0347">Helicase</keyword>
<gene>
    <name evidence="8" type="ORF">EDC91_12429</name>
</gene>
<dbReference type="InterPro" id="IPR027417">
    <property type="entry name" value="P-loop_NTPase"/>
</dbReference>
<dbReference type="Gene3D" id="1.20.120.1080">
    <property type="match status" value="1"/>
</dbReference>
<dbReference type="PANTHER" id="PTHR43519">
    <property type="entry name" value="ATP-DEPENDENT RNA HELICASE HRPB"/>
    <property type="match status" value="1"/>
</dbReference>
<dbReference type="AlphaFoldDB" id="A0A4R2F4X3"/>
<dbReference type="SUPFAM" id="SSF52540">
    <property type="entry name" value="P-loop containing nucleoside triphosphate hydrolases"/>
    <property type="match status" value="1"/>
</dbReference>
<dbReference type="InterPro" id="IPR013689">
    <property type="entry name" value="RNA_helicase_ATP-dep_HrpB_C"/>
</dbReference>
<dbReference type="CDD" id="cd18791">
    <property type="entry name" value="SF2_C_RHA"/>
    <property type="match status" value="1"/>
</dbReference>
<evidence type="ECO:0000256" key="5">
    <source>
        <dbReference type="SAM" id="MobiDB-lite"/>
    </source>
</evidence>
<dbReference type="InterPro" id="IPR001650">
    <property type="entry name" value="Helicase_C-like"/>
</dbReference>
<reference evidence="8 9" key="1">
    <citation type="submission" date="2019-03" db="EMBL/GenBank/DDBJ databases">
        <title>Freshwater and sediment microbial communities from various areas in North America, analyzing microbe dynamics in response to fracking.</title>
        <authorList>
            <person name="Lamendella R."/>
        </authorList>
    </citation>
    <scope>NUCLEOTIDE SEQUENCE [LARGE SCALE GENOMIC DNA]</scope>
    <source>
        <strain evidence="8 9">74A</strain>
    </source>
</reference>
<dbReference type="InterPro" id="IPR011545">
    <property type="entry name" value="DEAD/DEAH_box_helicase_dom"/>
</dbReference>
<keyword evidence="1" id="KW-0547">Nucleotide-binding</keyword>
<evidence type="ECO:0000313" key="9">
    <source>
        <dbReference type="Proteomes" id="UP000294832"/>
    </source>
</evidence>
<keyword evidence="4" id="KW-0067">ATP-binding</keyword>
<dbReference type="PROSITE" id="PS51194">
    <property type="entry name" value="HELICASE_CTER"/>
    <property type="match status" value="1"/>
</dbReference>
<dbReference type="SMART" id="SM00490">
    <property type="entry name" value="HELICc"/>
    <property type="match status" value="1"/>
</dbReference>
<feature type="domain" description="Helicase ATP-binding" evidence="6">
    <location>
        <begin position="14"/>
        <end position="177"/>
    </location>
</feature>
<evidence type="ECO:0000256" key="1">
    <source>
        <dbReference type="ARBA" id="ARBA00022741"/>
    </source>
</evidence>
<comment type="caution">
    <text evidence="8">The sequence shown here is derived from an EMBL/GenBank/DDBJ whole genome shotgun (WGS) entry which is preliminary data.</text>
</comment>
<dbReference type="InterPro" id="IPR056329">
    <property type="entry name" value="CON_HrpB"/>
</dbReference>
<evidence type="ECO:0000256" key="2">
    <source>
        <dbReference type="ARBA" id="ARBA00022801"/>
    </source>
</evidence>
<dbReference type="PIRSF" id="PIRSF005496">
    <property type="entry name" value="ATP_hel_hrpB"/>
    <property type="match status" value="1"/>
</dbReference>
<dbReference type="Gene3D" id="3.40.50.300">
    <property type="entry name" value="P-loop containing nucleotide triphosphate hydrolases"/>
    <property type="match status" value="2"/>
</dbReference>
<keyword evidence="2" id="KW-0378">Hydrolase</keyword>
<dbReference type="EMBL" id="SLWF01000024">
    <property type="protein sequence ID" value="TCN81375.1"/>
    <property type="molecule type" value="Genomic_DNA"/>
</dbReference>
<dbReference type="InterPro" id="IPR014001">
    <property type="entry name" value="Helicase_ATP-bd"/>
</dbReference>
<dbReference type="SMART" id="SM00847">
    <property type="entry name" value="HA2"/>
    <property type="match status" value="1"/>
</dbReference>
<dbReference type="Pfam" id="PF00271">
    <property type="entry name" value="Helicase_C"/>
    <property type="match status" value="1"/>
</dbReference>
<evidence type="ECO:0000313" key="8">
    <source>
        <dbReference type="EMBL" id="TCN81375.1"/>
    </source>
</evidence>
<dbReference type="PROSITE" id="PS00690">
    <property type="entry name" value="DEAH_ATP_HELICASE"/>
    <property type="match status" value="1"/>
</dbReference>
<dbReference type="Pfam" id="PF24473">
    <property type="entry name" value="CON_HrpB"/>
    <property type="match status" value="1"/>
</dbReference>
<dbReference type="GO" id="GO:0004386">
    <property type="term" value="F:helicase activity"/>
    <property type="evidence" value="ECO:0007669"/>
    <property type="project" value="UniProtKB-KW"/>
</dbReference>